<protein>
    <recommendedName>
        <fullName evidence="3">DUF3095 domain-containing protein</fullName>
    </recommendedName>
</protein>
<accession>A0A1G8CEQ1</accession>
<name>A0A1G8CEQ1_9BACT</name>
<dbReference type="EMBL" id="FNAN01000037">
    <property type="protein sequence ID" value="SDH43683.1"/>
    <property type="molecule type" value="Genomic_DNA"/>
</dbReference>
<reference evidence="2" key="1">
    <citation type="submission" date="2016-10" db="EMBL/GenBank/DDBJ databases">
        <authorList>
            <person name="Varghese N."/>
            <person name="Submissions S."/>
        </authorList>
    </citation>
    <scope>NUCLEOTIDE SEQUENCE [LARGE SCALE GENOMIC DNA]</scope>
    <source>
        <strain evidence="2">DSM 25329</strain>
    </source>
</reference>
<evidence type="ECO:0000313" key="2">
    <source>
        <dbReference type="Proteomes" id="UP000198748"/>
    </source>
</evidence>
<proteinExistence type="predicted"/>
<dbReference type="InterPro" id="IPR021445">
    <property type="entry name" value="DUF3095"/>
</dbReference>
<dbReference type="AlphaFoldDB" id="A0A1G8CEQ1"/>
<keyword evidence="2" id="KW-1185">Reference proteome</keyword>
<evidence type="ECO:0008006" key="3">
    <source>
        <dbReference type="Google" id="ProtNLM"/>
    </source>
</evidence>
<dbReference type="Proteomes" id="UP000198748">
    <property type="component" value="Unassembled WGS sequence"/>
</dbReference>
<dbReference type="RefSeq" id="WP_229213007.1">
    <property type="nucleotide sequence ID" value="NZ_FNAN01000037.1"/>
</dbReference>
<dbReference type="Pfam" id="PF11294">
    <property type="entry name" value="DUF3095"/>
    <property type="match status" value="1"/>
</dbReference>
<organism evidence="1 2">
    <name type="scientific">Dyadobacter soli</name>
    <dbReference type="NCBI Taxonomy" id="659014"/>
    <lineage>
        <taxon>Bacteria</taxon>
        <taxon>Pseudomonadati</taxon>
        <taxon>Bacteroidota</taxon>
        <taxon>Cytophagia</taxon>
        <taxon>Cytophagales</taxon>
        <taxon>Spirosomataceae</taxon>
        <taxon>Dyadobacter</taxon>
    </lineage>
</organism>
<gene>
    <name evidence="1" type="ORF">SAMN04487996_13729</name>
</gene>
<sequence>MHPEHHSGRYFNPELPFIMSSARNELFYSRLPANHISLGELLNEDHLFYNVPESWHVVITDIRNSTGAVAGGMHETVNFIATGSIVSVLNMAFKAGITVPFFFGGDGATFIVPPTIADTAMHALAVFRKNTQENFGLDLRIGIVAVSDIYAKGFDLKLSKLKVSGAFSIPVVLGDGLYYAEKYVKNEHYRFEYEPGPGDELDLSGMQCRWDKIGPPEMNQEVVTLLVCVPAGKRQAAFFAKVMEHVDRIYGPFPRRQPISVPRLIWKTTFKKMEMEMLVRNGRINIFRLAASWIAWLAGYVYFRTSQGRSYLNSLVEMSDTLVIDGKINTVITGTPEQRAQLQTALDAMEAAQEIHYGLHVSGESVMSCYVHDLKDGHIHFVDGAEGGYTKAAGMLKQKLRNAGV</sequence>
<evidence type="ECO:0000313" key="1">
    <source>
        <dbReference type="EMBL" id="SDH43683.1"/>
    </source>
</evidence>